<evidence type="ECO:0008006" key="3">
    <source>
        <dbReference type="Google" id="ProtNLM"/>
    </source>
</evidence>
<dbReference type="EMBL" id="QASA01000001">
    <property type="protein sequence ID" value="RDC64470.1"/>
    <property type="molecule type" value="Genomic_DNA"/>
</dbReference>
<accession>A0A369QJJ0</accession>
<evidence type="ECO:0000313" key="1">
    <source>
        <dbReference type="EMBL" id="RDC64470.1"/>
    </source>
</evidence>
<gene>
    <name evidence="1" type="ORF">AHMF7616_03084</name>
</gene>
<sequence>MPTANRHIVKTIAASIEINGKPEVIWQNITEVKIEQFSDPLLFRLLDVPKPLSAEIIAEGAGGQRIAYFSTGKKFIQEIIIWKPLEEYSFSFNPEEGFRVGYFFELKTGIFRMLKGAYFLKNQEQSTTLKLTTEYSIDKRYSFLLQAPIKIILKAFQRYLLHSIKKNAES</sequence>
<name>A0A369QJJ0_9BACT</name>
<organism evidence="1 2">
    <name type="scientific">Adhaeribacter pallidiroseus</name>
    <dbReference type="NCBI Taxonomy" id="2072847"/>
    <lineage>
        <taxon>Bacteria</taxon>
        <taxon>Pseudomonadati</taxon>
        <taxon>Bacteroidota</taxon>
        <taxon>Cytophagia</taxon>
        <taxon>Cytophagales</taxon>
        <taxon>Hymenobacteraceae</taxon>
        <taxon>Adhaeribacter</taxon>
    </lineage>
</organism>
<comment type="caution">
    <text evidence="1">The sequence shown here is derived from an EMBL/GenBank/DDBJ whole genome shotgun (WGS) entry which is preliminary data.</text>
</comment>
<dbReference type="OrthoDB" id="118637at2"/>
<keyword evidence="2" id="KW-1185">Reference proteome</keyword>
<dbReference type="RefSeq" id="WP_115373619.1">
    <property type="nucleotide sequence ID" value="NZ_QASA01000001.1"/>
</dbReference>
<reference evidence="1 2" key="1">
    <citation type="submission" date="2018-04" db="EMBL/GenBank/DDBJ databases">
        <title>Adhaeribacter sp. HMF7616 genome sequencing and assembly.</title>
        <authorList>
            <person name="Kang H."/>
            <person name="Kang J."/>
            <person name="Cha I."/>
            <person name="Kim H."/>
            <person name="Joh K."/>
        </authorList>
    </citation>
    <scope>NUCLEOTIDE SEQUENCE [LARGE SCALE GENOMIC DNA]</scope>
    <source>
        <strain evidence="1 2">HMF7616</strain>
    </source>
</reference>
<dbReference type="SUPFAM" id="SSF55961">
    <property type="entry name" value="Bet v1-like"/>
    <property type="match status" value="1"/>
</dbReference>
<dbReference type="AlphaFoldDB" id="A0A369QJJ0"/>
<evidence type="ECO:0000313" key="2">
    <source>
        <dbReference type="Proteomes" id="UP000253919"/>
    </source>
</evidence>
<dbReference type="Proteomes" id="UP000253919">
    <property type="component" value="Unassembled WGS sequence"/>
</dbReference>
<proteinExistence type="predicted"/>
<protein>
    <recommendedName>
        <fullName evidence="3">Coenzyme Q-binding protein COQ10 START domain-containing protein</fullName>
    </recommendedName>
</protein>